<dbReference type="InterPro" id="IPR011009">
    <property type="entry name" value="Kinase-like_dom_sf"/>
</dbReference>
<gene>
    <name evidence="2" type="ORF">ASN18_0346</name>
</gene>
<dbReference type="RefSeq" id="WP_085050875.1">
    <property type="nucleotide sequence ID" value="NZ_LNQR01000018.1"/>
</dbReference>
<dbReference type="Proteomes" id="UP000060487">
    <property type="component" value="Unassembled WGS sequence"/>
</dbReference>
<keyword evidence="3" id="KW-1185">Reference proteome</keyword>
<evidence type="ECO:0000313" key="2">
    <source>
        <dbReference type="EMBL" id="KWT92911.1"/>
    </source>
</evidence>
<proteinExistence type="predicted"/>
<protein>
    <recommendedName>
        <fullName evidence="1">Protein kinase domain-containing protein</fullName>
    </recommendedName>
</protein>
<organism evidence="2 3">
    <name type="scientific">Candidatus Magnetominusculus xianensis</name>
    <dbReference type="NCBI Taxonomy" id="1748249"/>
    <lineage>
        <taxon>Bacteria</taxon>
        <taxon>Pseudomonadati</taxon>
        <taxon>Nitrospirota</taxon>
        <taxon>Nitrospiria</taxon>
        <taxon>Nitrospirales</taxon>
        <taxon>Nitrospiraceae</taxon>
        <taxon>Candidatus Magnetominusculus</taxon>
    </lineage>
</organism>
<dbReference type="Pfam" id="PF00069">
    <property type="entry name" value="Pkinase"/>
    <property type="match status" value="1"/>
</dbReference>
<dbReference type="EMBL" id="LNQR01000018">
    <property type="protein sequence ID" value="KWT92911.1"/>
    <property type="molecule type" value="Genomic_DNA"/>
</dbReference>
<dbReference type="Gene3D" id="1.10.510.10">
    <property type="entry name" value="Transferase(Phosphotransferase) domain 1"/>
    <property type="match status" value="1"/>
</dbReference>
<name>A0ABR5SIV6_9BACT</name>
<comment type="caution">
    <text evidence="2">The sequence shown here is derived from an EMBL/GenBank/DDBJ whole genome shotgun (WGS) entry which is preliminary data.</text>
</comment>
<evidence type="ECO:0000313" key="3">
    <source>
        <dbReference type="Proteomes" id="UP000060487"/>
    </source>
</evidence>
<dbReference type="SUPFAM" id="SSF56112">
    <property type="entry name" value="Protein kinase-like (PK-like)"/>
    <property type="match status" value="1"/>
</dbReference>
<accession>A0ABR5SIV6</accession>
<reference evidence="2 3" key="1">
    <citation type="submission" date="2015-11" db="EMBL/GenBank/DDBJ databases">
        <authorList>
            <person name="Lin W."/>
        </authorList>
    </citation>
    <scope>NUCLEOTIDE SEQUENCE [LARGE SCALE GENOMIC DNA]</scope>
    <source>
        <strain evidence="2 3">HCH-1</strain>
    </source>
</reference>
<feature type="domain" description="Protein kinase" evidence="1">
    <location>
        <begin position="43"/>
        <end position="227"/>
    </location>
</feature>
<evidence type="ECO:0000259" key="1">
    <source>
        <dbReference type="Pfam" id="PF00069"/>
    </source>
</evidence>
<dbReference type="InterPro" id="IPR000719">
    <property type="entry name" value="Prot_kinase_dom"/>
</dbReference>
<sequence>MRKYPLPLQYQQALQNPRLSLFDDELKHGAVQTDKLGLPRVRSGNFASVYKIFTANAQYAIKCFLNAPDDMQTRCEQISNYLNKIDCGYFLKFQYIARGISVNAQAYPILKMPWQDGIPLDRYIDICAAKKDTQGILSVRGRFLEMYKTLRGHRIAHGDLQHGNILINQEGGLRLIDYDGLYCPEMTLNTSCESGHPNYQHPKRKTCHYDEHIDSFSAVVIFTALTALAHDLSLWQKYYNGDNLLFCARDFLNTNQSLLFRTLSAAPVEQIKTLTEAIAASCLTPYEQLPDFLGQLDAISAEAGDLELPLSMNSWTTEREDMPGQLPGQLIVKPSAGTRIHSFPTGSTAVAADLTNQEPPHYGHTMNIKVVCPNCSAINDQSTALCLFCGYILSIPIPPEPKHQPQRQFPPEPAAAQTITFGAKLKLSLLYFILFSLILAAYDQTDNNRAILNKAITYLKAGKNKLLGRIKNDSGETAEYPNRITASPSDTPAYRSGAYMKAGHVTEAADDPARLAINKAAAGDNRSTRGR</sequence>